<gene>
    <name evidence="1" type="ORF">D7X96_07860</name>
</gene>
<name>A0A3A8QXH4_9BACT</name>
<dbReference type="SUPFAM" id="SSF51182">
    <property type="entry name" value="RmlC-like cupins"/>
    <property type="match status" value="1"/>
</dbReference>
<evidence type="ECO:0000313" key="2">
    <source>
        <dbReference type="Proteomes" id="UP000282656"/>
    </source>
</evidence>
<dbReference type="PANTHER" id="PTHR37694">
    <property type="entry name" value="SLR8022 PROTEIN"/>
    <property type="match status" value="1"/>
</dbReference>
<keyword evidence="2" id="KW-1185">Reference proteome</keyword>
<proteinExistence type="predicted"/>
<dbReference type="RefSeq" id="WP_120549588.1">
    <property type="nucleotide sequence ID" value="NZ_RAWM01000014.1"/>
</dbReference>
<dbReference type="Gene3D" id="2.60.120.10">
    <property type="entry name" value="Jelly Rolls"/>
    <property type="match status" value="1"/>
</dbReference>
<evidence type="ECO:0008006" key="3">
    <source>
        <dbReference type="Google" id="ProtNLM"/>
    </source>
</evidence>
<sequence>MGKIEEGYSLEQHVEGQSRHLDAPELGLDLAREMEELRQGAPFWTNGHSAKTLVKYTDLRVVLMAFKSGARLGQHGTVGQISLQVLAGRVRLVLEGQQFELSKGGLFALGSSVPHDVEAIEESAVLLTIAWPQVGVASHP</sequence>
<dbReference type="InterPro" id="IPR014710">
    <property type="entry name" value="RmlC-like_jellyroll"/>
</dbReference>
<dbReference type="AlphaFoldDB" id="A0A3A8QXH4"/>
<comment type="caution">
    <text evidence="1">The sequence shown here is derived from an EMBL/GenBank/DDBJ whole genome shotgun (WGS) entry which is preliminary data.</text>
</comment>
<accession>A0A3A8QXH4</accession>
<dbReference type="CDD" id="cd02230">
    <property type="entry name" value="cupin_HP0902-like"/>
    <property type="match status" value="1"/>
</dbReference>
<dbReference type="OrthoDB" id="1121052at2"/>
<reference evidence="2" key="1">
    <citation type="submission" date="2018-09" db="EMBL/GenBank/DDBJ databases">
        <authorList>
            <person name="Livingstone P.G."/>
            <person name="Whitworth D.E."/>
        </authorList>
    </citation>
    <scope>NUCLEOTIDE SEQUENCE [LARGE SCALE GENOMIC DNA]</scope>
    <source>
        <strain evidence="2">AB047A</strain>
    </source>
</reference>
<dbReference type="Proteomes" id="UP000282656">
    <property type="component" value="Unassembled WGS sequence"/>
</dbReference>
<dbReference type="InterPro" id="IPR011051">
    <property type="entry name" value="RmlC_Cupin_sf"/>
</dbReference>
<organism evidence="1 2">
    <name type="scientific">Corallococcus interemptor</name>
    <dbReference type="NCBI Taxonomy" id="2316720"/>
    <lineage>
        <taxon>Bacteria</taxon>
        <taxon>Pseudomonadati</taxon>
        <taxon>Myxococcota</taxon>
        <taxon>Myxococcia</taxon>
        <taxon>Myxococcales</taxon>
        <taxon>Cystobacterineae</taxon>
        <taxon>Myxococcaceae</taxon>
        <taxon>Corallococcus</taxon>
    </lineage>
</organism>
<dbReference type="PANTHER" id="PTHR37694:SF1">
    <property type="entry name" value="SLR8022 PROTEIN"/>
    <property type="match status" value="1"/>
</dbReference>
<evidence type="ECO:0000313" key="1">
    <source>
        <dbReference type="EMBL" id="RKH71640.1"/>
    </source>
</evidence>
<protein>
    <recommendedName>
        <fullName evidence="3">Cupin domain-containing protein</fullName>
    </recommendedName>
</protein>
<dbReference type="EMBL" id="RAWM01000014">
    <property type="protein sequence ID" value="RKH71640.1"/>
    <property type="molecule type" value="Genomic_DNA"/>
</dbReference>